<reference evidence="2" key="1">
    <citation type="journal article" date="2019" name="bioRxiv">
        <title>The Genome of the Zebra Mussel, Dreissena polymorpha: A Resource for Invasive Species Research.</title>
        <authorList>
            <person name="McCartney M.A."/>
            <person name="Auch B."/>
            <person name="Kono T."/>
            <person name="Mallez S."/>
            <person name="Zhang Y."/>
            <person name="Obille A."/>
            <person name="Becker A."/>
            <person name="Abrahante J.E."/>
            <person name="Garbe J."/>
            <person name="Badalamenti J.P."/>
            <person name="Herman A."/>
            <person name="Mangelson H."/>
            <person name="Liachko I."/>
            <person name="Sullivan S."/>
            <person name="Sone E.D."/>
            <person name="Koren S."/>
            <person name="Silverstein K.A.T."/>
            <person name="Beckman K.B."/>
            <person name="Gohl D.M."/>
        </authorList>
    </citation>
    <scope>NUCLEOTIDE SEQUENCE</scope>
    <source>
        <strain evidence="2">Duluth1</strain>
        <tissue evidence="2">Whole animal</tissue>
    </source>
</reference>
<evidence type="ECO:0000259" key="1">
    <source>
        <dbReference type="Pfam" id="PF20700"/>
    </source>
</evidence>
<evidence type="ECO:0000313" key="2">
    <source>
        <dbReference type="EMBL" id="KAH3794638.1"/>
    </source>
</evidence>
<gene>
    <name evidence="2" type="ORF">DPMN_148175</name>
</gene>
<keyword evidence="3" id="KW-1185">Reference proteome</keyword>
<evidence type="ECO:0000313" key="3">
    <source>
        <dbReference type="Proteomes" id="UP000828390"/>
    </source>
</evidence>
<name>A0A9D4FBZ8_DREPO</name>
<dbReference type="EMBL" id="JAIWYP010000007">
    <property type="protein sequence ID" value="KAH3794638.1"/>
    <property type="molecule type" value="Genomic_DNA"/>
</dbReference>
<dbReference type="InterPro" id="IPR049012">
    <property type="entry name" value="Mutator_transp_dom"/>
</dbReference>
<comment type="caution">
    <text evidence="2">The sequence shown here is derived from an EMBL/GenBank/DDBJ whole genome shotgun (WGS) entry which is preliminary data.</text>
</comment>
<reference evidence="2" key="2">
    <citation type="submission" date="2020-11" db="EMBL/GenBank/DDBJ databases">
        <authorList>
            <person name="McCartney M.A."/>
            <person name="Auch B."/>
            <person name="Kono T."/>
            <person name="Mallez S."/>
            <person name="Becker A."/>
            <person name="Gohl D.M."/>
            <person name="Silverstein K.A.T."/>
            <person name="Koren S."/>
            <person name="Bechman K.B."/>
            <person name="Herman A."/>
            <person name="Abrahante J.E."/>
            <person name="Garbe J."/>
        </authorList>
    </citation>
    <scope>NUCLEOTIDE SEQUENCE</scope>
    <source>
        <strain evidence="2">Duluth1</strain>
        <tissue evidence="2">Whole animal</tissue>
    </source>
</reference>
<accession>A0A9D4FBZ8</accession>
<proteinExistence type="predicted"/>
<organism evidence="2 3">
    <name type="scientific">Dreissena polymorpha</name>
    <name type="common">Zebra mussel</name>
    <name type="synonym">Mytilus polymorpha</name>
    <dbReference type="NCBI Taxonomy" id="45954"/>
    <lineage>
        <taxon>Eukaryota</taxon>
        <taxon>Metazoa</taxon>
        <taxon>Spiralia</taxon>
        <taxon>Lophotrochozoa</taxon>
        <taxon>Mollusca</taxon>
        <taxon>Bivalvia</taxon>
        <taxon>Autobranchia</taxon>
        <taxon>Heteroconchia</taxon>
        <taxon>Euheterodonta</taxon>
        <taxon>Imparidentia</taxon>
        <taxon>Neoheterodontei</taxon>
        <taxon>Myida</taxon>
        <taxon>Dreissenoidea</taxon>
        <taxon>Dreissenidae</taxon>
        <taxon>Dreissena</taxon>
    </lineage>
</organism>
<feature type="domain" description="Mutator-like transposase" evidence="1">
    <location>
        <begin position="3"/>
        <end position="78"/>
    </location>
</feature>
<dbReference type="Pfam" id="PF20700">
    <property type="entry name" value="Mutator"/>
    <property type="match status" value="1"/>
</dbReference>
<protein>
    <recommendedName>
        <fullName evidence="1">Mutator-like transposase domain-containing protein</fullName>
    </recommendedName>
</protein>
<dbReference type="AlphaFoldDB" id="A0A9D4FBZ8"/>
<dbReference type="Proteomes" id="UP000828390">
    <property type="component" value="Unassembled WGS sequence"/>
</dbReference>
<sequence>MKKRFDKNHVVINFTKSLYKLKSEKGMKISKATITHLEKCLKYAFSKNKGDATGIEENLKEIVPHQFGDHSLCQARFCGYKRNPTEKYIHRSLPYKTSLHDDSLRERLQDLFKPYTTHAHQYIDLGSSQQCEHANKEVSSY</sequence>